<comment type="caution">
    <text evidence="3">The sequence shown here is derived from an EMBL/GenBank/DDBJ whole genome shotgun (WGS) entry which is preliminary data.</text>
</comment>
<dbReference type="PANTHER" id="PTHR11037">
    <property type="entry name" value="TRANSCRIPTION FACTOR CP2"/>
    <property type="match status" value="1"/>
</dbReference>
<feature type="compositionally biased region" description="Gly residues" evidence="1">
    <location>
        <begin position="293"/>
        <end position="303"/>
    </location>
</feature>
<dbReference type="Proteomes" id="UP000198287">
    <property type="component" value="Unassembled WGS sequence"/>
</dbReference>
<feature type="domain" description="GRHL1/CP2 C-terminal" evidence="2">
    <location>
        <begin position="182"/>
        <end position="272"/>
    </location>
</feature>
<gene>
    <name evidence="3" type="ORF">Fcan01_21420</name>
</gene>
<accession>A0A226DGA0</accession>
<feature type="compositionally biased region" description="Low complexity" evidence="1">
    <location>
        <begin position="100"/>
        <end position="120"/>
    </location>
</feature>
<feature type="region of interest" description="Disordered" evidence="1">
    <location>
        <begin position="289"/>
        <end position="323"/>
    </location>
</feature>
<dbReference type="GO" id="GO:0001228">
    <property type="term" value="F:DNA-binding transcription activator activity, RNA polymerase II-specific"/>
    <property type="evidence" value="ECO:0007669"/>
    <property type="project" value="TreeGrafter"/>
</dbReference>
<dbReference type="OrthoDB" id="7680836at2759"/>
<dbReference type="PANTHER" id="PTHR11037:SF20">
    <property type="entry name" value="PROTEIN GRAINYHEAD"/>
    <property type="match status" value="1"/>
</dbReference>
<name>A0A226DGA0_FOLCA</name>
<evidence type="ECO:0000259" key="2">
    <source>
        <dbReference type="Pfam" id="PF25416"/>
    </source>
</evidence>
<evidence type="ECO:0000313" key="3">
    <source>
        <dbReference type="EMBL" id="OXA43707.1"/>
    </source>
</evidence>
<feature type="region of interest" description="Disordered" evidence="1">
    <location>
        <begin position="23"/>
        <end position="78"/>
    </location>
</feature>
<dbReference type="InterPro" id="IPR057520">
    <property type="entry name" value="GRHL1/CP2_C"/>
</dbReference>
<sequence>MFQIMPFTPSDGVRREQLHKCTDDDCHHHHHHHRPPGGGSSSNRSSPSPRPVPLKFHHNFPLESPPPPTPPPQPTQQPSIIVRTPIKQEKNQLHLSMTLTNGGNKDSSSNNSSTSILLDPHNPHDLDHHHHQHLQQQQHHHHHHQLQQHDHHDPLGQQDNSGDPDLIIPMKRLRSSMPPSSERLMIYVRQEGEDVFTPVHLAPPTTLGLLAALEDKFKISMGSVKNLLRRSGKGVVAKVDDEMLKHYCHEDTFLLEVKASENEDAFDVTLAELCMEMVVDDQQQQVHDHNVMGHGGGGGGGAGGDDDGSSAGLMILPTQGIHE</sequence>
<dbReference type="InterPro" id="IPR040167">
    <property type="entry name" value="TF_CP2-like"/>
</dbReference>
<feature type="compositionally biased region" description="Pro residues" evidence="1">
    <location>
        <begin position="63"/>
        <end position="75"/>
    </location>
</feature>
<evidence type="ECO:0000313" key="4">
    <source>
        <dbReference type="Proteomes" id="UP000198287"/>
    </source>
</evidence>
<keyword evidence="4" id="KW-1185">Reference proteome</keyword>
<organism evidence="3 4">
    <name type="scientific">Folsomia candida</name>
    <name type="common">Springtail</name>
    <dbReference type="NCBI Taxonomy" id="158441"/>
    <lineage>
        <taxon>Eukaryota</taxon>
        <taxon>Metazoa</taxon>
        <taxon>Ecdysozoa</taxon>
        <taxon>Arthropoda</taxon>
        <taxon>Hexapoda</taxon>
        <taxon>Collembola</taxon>
        <taxon>Entomobryomorpha</taxon>
        <taxon>Isotomoidea</taxon>
        <taxon>Isotomidae</taxon>
        <taxon>Proisotominae</taxon>
        <taxon>Folsomia</taxon>
    </lineage>
</organism>
<evidence type="ECO:0000256" key="1">
    <source>
        <dbReference type="SAM" id="MobiDB-lite"/>
    </source>
</evidence>
<feature type="compositionally biased region" description="Basic residues" evidence="1">
    <location>
        <begin position="129"/>
        <end position="146"/>
    </location>
</feature>
<dbReference type="GO" id="GO:0005634">
    <property type="term" value="C:nucleus"/>
    <property type="evidence" value="ECO:0007669"/>
    <property type="project" value="TreeGrafter"/>
</dbReference>
<protein>
    <submittedName>
        <fullName evidence="3">Protein grainyhead</fullName>
    </submittedName>
</protein>
<feature type="region of interest" description="Disordered" evidence="1">
    <location>
        <begin position="98"/>
        <end position="167"/>
    </location>
</feature>
<dbReference type="EMBL" id="LNIX01000021">
    <property type="protein sequence ID" value="OXA43707.1"/>
    <property type="molecule type" value="Genomic_DNA"/>
</dbReference>
<dbReference type="Pfam" id="PF25416">
    <property type="entry name" value="GRHL1_C"/>
    <property type="match status" value="1"/>
</dbReference>
<proteinExistence type="predicted"/>
<dbReference type="GO" id="GO:0000978">
    <property type="term" value="F:RNA polymerase II cis-regulatory region sequence-specific DNA binding"/>
    <property type="evidence" value="ECO:0007669"/>
    <property type="project" value="TreeGrafter"/>
</dbReference>
<dbReference type="AlphaFoldDB" id="A0A226DGA0"/>
<reference evidence="3 4" key="1">
    <citation type="submission" date="2015-12" db="EMBL/GenBank/DDBJ databases">
        <title>The genome of Folsomia candida.</title>
        <authorList>
            <person name="Faddeeva A."/>
            <person name="Derks M.F."/>
            <person name="Anvar Y."/>
            <person name="Smit S."/>
            <person name="Van Straalen N."/>
            <person name="Roelofs D."/>
        </authorList>
    </citation>
    <scope>NUCLEOTIDE SEQUENCE [LARGE SCALE GENOMIC DNA]</scope>
    <source>
        <strain evidence="3 4">VU population</strain>
        <tissue evidence="3">Whole body</tissue>
    </source>
</reference>